<dbReference type="EMBL" id="QGNW01000006">
    <property type="protein sequence ID" value="RVX20439.1"/>
    <property type="molecule type" value="Genomic_DNA"/>
</dbReference>
<name>A0A438KGW0_VITVI</name>
<dbReference type="AlphaFoldDB" id="A0A438KGW0"/>
<sequence length="138" mass="15028">MEEVEKANRAAVESCNKVLGLLSQPQDQIQRKKLMVETGEAVVRFNRVVSLLNTGLGHARFLHSSSLEKPIQEMGSNAKNTMGLGNPSLELTSNGKSPLQLSQLIPSSTNYQFLHHQQTAEAAAADEASGRYHVSAEQ</sequence>
<comment type="caution">
    <text evidence="2">The sequence shown here is derived from an EMBL/GenBank/DDBJ whole genome shotgun (WGS) entry which is preliminary data.</text>
</comment>
<protein>
    <submittedName>
        <fullName evidence="2">Putative WRKY transcription factor 21</fullName>
    </submittedName>
</protein>
<evidence type="ECO:0000313" key="3">
    <source>
        <dbReference type="Proteomes" id="UP000288805"/>
    </source>
</evidence>
<evidence type="ECO:0000256" key="1">
    <source>
        <dbReference type="SAM" id="MobiDB-lite"/>
    </source>
</evidence>
<evidence type="ECO:0000313" key="2">
    <source>
        <dbReference type="EMBL" id="RVX20439.1"/>
    </source>
</evidence>
<accession>A0A438KGW0</accession>
<proteinExistence type="predicted"/>
<organism evidence="2 3">
    <name type="scientific">Vitis vinifera</name>
    <name type="common">Grape</name>
    <dbReference type="NCBI Taxonomy" id="29760"/>
    <lineage>
        <taxon>Eukaryota</taxon>
        <taxon>Viridiplantae</taxon>
        <taxon>Streptophyta</taxon>
        <taxon>Embryophyta</taxon>
        <taxon>Tracheophyta</taxon>
        <taxon>Spermatophyta</taxon>
        <taxon>Magnoliopsida</taxon>
        <taxon>eudicotyledons</taxon>
        <taxon>Gunneridae</taxon>
        <taxon>Pentapetalae</taxon>
        <taxon>rosids</taxon>
        <taxon>Vitales</taxon>
        <taxon>Vitaceae</taxon>
        <taxon>Viteae</taxon>
        <taxon>Vitis</taxon>
    </lineage>
</organism>
<feature type="region of interest" description="Disordered" evidence="1">
    <location>
        <begin position="76"/>
        <end position="95"/>
    </location>
</feature>
<reference evidence="2 3" key="1">
    <citation type="journal article" date="2018" name="PLoS Genet.">
        <title>Population sequencing reveals clonal diversity and ancestral inbreeding in the grapevine cultivar Chardonnay.</title>
        <authorList>
            <person name="Roach M.J."/>
            <person name="Johnson D.L."/>
            <person name="Bohlmann J."/>
            <person name="van Vuuren H.J."/>
            <person name="Jones S.J."/>
            <person name="Pretorius I.S."/>
            <person name="Schmidt S.A."/>
            <person name="Borneman A.R."/>
        </authorList>
    </citation>
    <scope>NUCLEOTIDE SEQUENCE [LARGE SCALE GENOMIC DNA]</scope>
    <source>
        <strain evidence="3">cv. Chardonnay</strain>
        <tissue evidence="2">Leaf</tissue>
    </source>
</reference>
<gene>
    <name evidence="2" type="primary">WRKY21_2</name>
    <name evidence="2" type="ORF">CK203_002443</name>
</gene>
<dbReference type="Proteomes" id="UP000288805">
    <property type="component" value="Unassembled WGS sequence"/>
</dbReference>